<dbReference type="GO" id="GO:0047595">
    <property type="term" value="F:6-hydroxynicotinate reductase activity"/>
    <property type="evidence" value="ECO:0007669"/>
    <property type="project" value="UniProtKB-EC"/>
</dbReference>
<comment type="caution">
    <text evidence="1">The sequence shown here is derived from an EMBL/GenBank/DDBJ whole genome shotgun (WGS) entry which is preliminary data.</text>
</comment>
<organism evidence="1 2">
    <name type="scientific">Variovorax paradoxus</name>
    <dbReference type="NCBI Taxonomy" id="34073"/>
    <lineage>
        <taxon>Bacteria</taxon>
        <taxon>Pseudomonadati</taxon>
        <taxon>Pseudomonadota</taxon>
        <taxon>Betaproteobacteria</taxon>
        <taxon>Burkholderiales</taxon>
        <taxon>Comamonadaceae</taxon>
        <taxon>Variovorax</taxon>
    </lineage>
</organism>
<evidence type="ECO:0000313" key="2">
    <source>
        <dbReference type="Proteomes" id="UP000035170"/>
    </source>
</evidence>
<keyword evidence="1" id="KW-0560">Oxidoreductase</keyword>
<accession>A0A0H2M7A6</accession>
<dbReference type="PATRIC" id="fig|34073.19.peg.791"/>
<proteinExistence type="predicted"/>
<dbReference type="EMBL" id="JZWI01000004">
    <property type="protein sequence ID" value="KLN58238.1"/>
    <property type="molecule type" value="Genomic_DNA"/>
</dbReference>
<dbReference type="AlphaFoldDB" id="A0A0H2M7A6"/>
<sequence length="538" mass="57469">MTEHTKTDGLPGMDMPVAFEAGAGAFGKAPPRNERMSTAKVECNACPVLCQISEGRTGACDRYANREGVLVRVDPVVLLRRAVASEAPVLVPFDRPAAEKVEGSAPDWNGDLLHADEVFVTGVGSSTTYPDYKPAPFIVASKARGVDMVTVVTEGIFSYCSFKVKIDTDRFLGSEQANVRYRGEVVGHVTTAEYGSQMLSLGGVHHLTGGSKKEGRMTAELMQLLGNKKAVECTIDGGSTLVIQAGRAPIVNGVEEQRMRVGCGSAAVGIFARQFAGVADEVVVVDDHITGVLTEHQAGRCLDMAPSGIQMLGRKSTPGRYFQVANPGNGWGGTDIADPLSIIEGWEEGVARPGLRLLMTSTTGEHAQWYVLDEALKPVEQQMPPEVRRIVERIGENCEPSLCTVLFLGGAGGSLRAGVTENPVLLTRAIKRALVNVTCGGAPAYVWPGGGITVMADVMRMPDNSFGAVPTPAIVAPIEFSMRRDDYEALGGHMEHIFSLEQALSRGAWQEDGAPLARQWVVMDDANPWPLGHTPMLG</sequence>
<name>A0A0H2M7A6_VARPD</name>
<keyword evidence="2" id="KW-1185">Reference proteome</keyword>
<evidence type="ECO:0000313" key="1">
    <source>
        <dbReference type="EMBL" id="KLN58238.1"/>
    </source>
</evidence>
<dbReference type="RefSeq" id="WP_047783360.1">
    <property type="nucleotide sequence ID" value="NZ_JZWI01000004.1"/>
</dbReference>
<protein>
    <submittedName>
        <fullName evidence="1">6-hydroxynicotinate reductase</fullName>
        <ecNumber evidence="1">1.3.7.1</ecNumber>
    </submittedName>
</protein>
<dbReference type="EC" id="1.3.7.1" evidence="1"/>
<gene>
    <name evidence="1" type="primary">hnr</name>
    <name evidence="1" type="ORF">VPARA_07810</name>
</gene>
<reference evidence="1 2" key="1">
    <citation type="submission" date="2015-03" db="EMBL/GenBank/DDBJ databases">
        <title>Genome sequence of Variovorax paradoxus TBEA6.</title>
        <authorList>
            <person name="Poehlein A."/>
            <person name="Schuldes J."/>
            <person name="Wuebbeler J.H."/>
            <person name="Hiessl S."/>
            <person name="Steinbuechel A."/>
            <person name="Daniel R."/>
        </authorList>
    </citation>
    <scope>NUCLEOTIDE SEQUENCE [LARGE SCALE GENOMIC DNA]</scope>
    <source>
        <strain evidence="1 2">TBEA6</strain>
    </source>
</reference>
<dbReference type="Proteomes" id="UP000035170">
    <property type="component" value="Unassembled WGS sequence"/>
</dbReference>